<dbReference type="Gene3D" id="3.40.50.360">
    <property type="match status" value="1"/>
</dbReference>
<reference evidence="3" key="1">
    <citation type="submission" date="2016-12" db="EMBL/GenBank/DDBJ databases">
        <authorList>
            <person name="Meng X."/>
        </authorList>
    </citation>
    <scope>NUCLEOTIDE SEQUENCE [LARGE SCALE GENOMIC DNA]</scope>
    <source>
        <strain evidence="3">DSM 20732</strain>
    </source>
</reference>
<dbReference type="InterPro" id="IPR008254">
    <property type="entry name" value="Flavodoxin/NO_synth"/>
</dbReference>
<feature type="domain" description="Flavodoxin-like" evidence="1">
    <location>
        <begin position="3"/>
        <end position="166"/>
    </location>
</feature>
<dbReference type="SUPFAM" id="SSF52218">
    <property type="entry name" value="Flavoproteins"/>
    <property type="match status" value="1"/>
</dbReference>
<dbReference type="PROSITE" id="PS50902">
    <property type="entry name" value="FLAVODOXIN_LIKE"/>
    <property type="match status" value="1"/>
</dbReference>
<dbReference type="STRING" id="52770.BSZ40_04705"/>
<dbReference type="RefSeq" id="WP_073823762.1">
    <property type="nucleotide sequence ID" value="NZ_MQVS01000003.1"/>
</dbReference>
<proteinExistence type="predicted"/>
<organism evidence="2 3">
    <name type="scientific">Buchananella hordeovulneris</name>
    <dbReference type="NCBI Taxonomy" id="52770"/>
    <lineage>
        <taxon>Bacteria</taxon>
        <taxon>Bacillati</taxon>
        <taxon>Actinomycetota</taxon>
        <taxon>Actinomycetes</taxon>
        <taxon>Actinomycetales</taxon>
        <taxon>Actinomycetaceae</taxon>
        <taxon>Buchananella</taxon>
    </lineage>
</organism>
<evidence type="ECO:0000259" key="1">
    <source>
        <dbReference type="PROSITE" id="PS50902"/>
    </source>
</evidence>
<dbReference type="InterPro" id="IPR026816">
    <property type="entry name" value="Flavodoxin_dom"/>
</dbReference>
<sequence>MRILVAVASKHGSAFGIGDEIARVLGEAGHEVERLRPEEVEKLSGYDAVVLGSGVYMTQWLEAARDFAKRFGPDLRRLPLWTFSVGMSGVVAGAVRDPSRVGPVLVALDPIDNVTFAGKIDPLELTLRERSIARLGGAIEGDFREWDKVRAWALSISDQLREHVGA</sequence>
<accession>A0A1Q5PX59</accession>
<dbReference type="Proteomes" id="UP000185612">
    <property type="component" value="Unassembled WGS sequence"/>
</dbReference>
<comment type="caution">
    <text evidence="2">The sequence shown here is derived from an EMBL/GenBank/DDBJ whole genome shotgun (WGS) entry which is preliminary data.</text>
</comment>
<dbReference type="EMBL" id="MQVS01000003">
    <property type="protein sequence ID" value="OKL52203.1"/>
    <property type="molecule type" value="Genomic_DNA"/>
</dbReference>
<dbReference type="CDD" id="cd01653">
    <property type="entry name" value="GATase1"/>
    <property type="match status" value="1"/>
</dbReference>
<protein>
    <submittedName>
        <fullName evidence="2">Flavodoxin</fullName>
    </submittedName>
</protein>
<dbReference type="InterPro" id="IPR029039">
    <property type="entry name" value="Flavoprotein-like_sf"/>
</dbReference>
<evidence type="ECO:0000313" key="3">
    <source>
        <dbReference type="Proteomes" id="UP000185612"/>
    </source>
</evidence>
<dbReference type="AlphaFoldDB" id="A0A1Q5PX59"/>
<dbReference type="Pfam" id="PF12724">
    <property type="entry name" value="Flavodoxin_5"/>
    <property type="match status" value="1"/>
</dbReference>
<gene>
    <name evidence="2" type="ORF">BSZ40_04705</name>
</gene>
<dbReference type="GO" id="GO:0010181">
    <property type="term" value="F:FMN binding"/>
    <property type="evidence" value="ECO:0007669"/>
    <property type="project" value="InterPro"/>
</dbReference>
<keyword evidence="3" id="KW-1185">Reference proteome</keyword>
<evidence type="ECO:0000313" key="2">
    <source>
        <dbReference type="EMBL" id="OKL52203.1"/>
    </source>
</evidence>
<dbReference type="OrthoDB" id="129384at2"/>
<name>A0A1Q5PX59_9ACTO</name>